<dbReference type="EMBL" id="AP018933">
    <property type="protein sequence ID" value="BBG30079.1"/>
    <property type="molecule type" value="Genomic_DNA"/>
</dbReference>
<dbReference type="AlphaFoldDB" id="A0A348HEM7"/>
<sequence>MPCSPLAQVVAYGGETSRSENIADALNGGRVTALLQRFDRALHIFELDTVSGHDRHLPLMRSKG</sequence>
<dbReference type="Proteomes" id="UP000267342">
    <property type="component" value="Chromosome"/>
</dbReference>
<keyword evidence="2" id="KW-1185">Reference proteome</keyword>
<accession>A0A348HEM7</accession>
<gene>
    <name evidence="1" type="ORF">ZBT109_1319</name>
</gene>
<proteinExistence type="predicted"/>
<reference evidence="1 2" key="1">
    <citation type="submission" date="2018-09" db="EMBL/GenBank/DDBJ databases">
        <title>Zymobacter palmae IAM14233 (=T109) whole genome analysis.</title>
        <authorList>
            <person name="Yanase H."/>
        </authorList>
    </citation>
    <scope>NUCLEOTIDE SEQUENCE [LARGE SCALE GENOMIC DNA]</scope>
    <source>
        <strain evidence="1 2">IAM14233</strain>
    </source>
</reference>
<name>A0A348HEM7_9GAMM</name>
<dbReference type="KEGG" id="zpl:ZBT109_1319"/>
<organism evidence="1 2">
    <name type="scientific">Zymobacter palmae</name>
    <dbReference type="NCBI Taxonomy" id="33074"/>
    <lineage>
        <taxon>Bacteria</taxon>
        <taxon>Pseudomonadati</taxon>
        <taxon>Pseudomonadota</taxon>
        <taxon>Gammaproteobacteria</taxon>
        <taxon>Oceanospirillales</taxon>
        <taxon>Halomonadaceae</taxon>
        <taxon>Zymobacter group</taxon>
        <taxon>Zymobacter</taxon>
    </lineage>
</organism>
<protein>
    <submittedName>
        <fullName evidence="1">Non-ribosomal peptide synthetase modules</fullName>
    </submittedName>
</protein>
<evidence type="ECO:0000313" key="1">
    <source>
        <dbReference type="EMBL" id="BBG30079.1"/>
    </source>
</evidence>
<evidence type="ECO:0000313" key="2">
    <source>
        <dbReference type="Proteomes" id="UP000267342"/>
    </source>
</evidence>